<dbReference type="InterPro" id="IPR011626">
    <property type="entry name" value="Alpha-macroglobulin_TED"/>
</dbReference>
<dbReference type="Pfam" id="PF07678">
    <property type="entry name" value="TED_complement"/>
    <property type="match status" value="1"/>
</dbReference>
<dbReference type="AlphaFoldDB" id="Q0PQ28"/>
<evidence type="ECO:0000259" key="1">
    <source>
        <dbReference type="Pfam" id="PF07678"/>
    </source>
</evidence>
<dbReference type="InterPro" id="IPR008930">
    <property type="entry name" value="Terpenoid_cyclase/PrenylTrfase"/>
</dbReference>
<protein>
    <submittedName>
        <fullName evidence="2">Thioester-containing protein</fullName>
    </submittedName>
</protein>
<dbReference type="SUPFAM" id="SSF48239">
    <property type="entry name" value="Terpenoid cyclases/Protein prenyltransferases"/>
    <property type="match status" value="1"/>
</dbReference>
<dbReference type="PANTHER" id="PTHR11412">
    <property type="entry name" value="MACROGLOBULIN / COMPLEMENT"/>
    <property type="match status" value="1"/>
</dbReference>
<dbReference type="PANTHER" id="PTHR11412:SF166">
    <property type="entry name" value="NTR DOMAIN-CONTAINING PROTEIN"/>
    <property type="match status" value="1"/>
</dbReference>
<dbReference type="Gene3D" id="1.50.10.20">
    <property type="match status" value="1"/>
</dbReference>
<organism evidence="2">
    <name type="scientific">Asterias rubens</name>
    <name type="common">Common European starfish</name>
    <name type="synonym">Asterias vulgaris</name>
    <dbReference type="NCBI Taxonomy" id="7604"/>
    <lineage>
        <taxon>Eukaryota</taxon>
        <taxon>Metazoa</taxon>
        <taxon>Echinodermata</taxon>
        <taxon>Eleutherozoa</taxon>
        <taxon>Asterozoa</taxon>
        <taxon>Asteroidea</taxon>
        <taxon>Forcipulatacea</taxon>
        <taxon>Forcipulatida</taxon>
        <taxon>Asteriidae</taxon>
        <taxon>Asterias</taxon>
    </lineage>
</organism>
<name>Q0PQ28_ASTRU</name>
<sequence>GCGEQTMLSLALNVYVYRYPKHSDQYTADLEESAKHYIESGVTRELTFRLDDGSFAVFAKPPASTWLTAF</sequence>
<evidence type="ECO:0000313" key="2">
    <source>
        <dbReference type="EMBL" id="ABG81854.1"/>
    </source>
</evidence>
<dbReference type="InterPro" id="IPR050473">
    <property type="entry name" value="A2M/Complement_sys"/>
</dbReference>
<dbReference type="OrthoDB" id="6359008at2759"/>
<feature type="non-terminal residue" evidence="2">
    <location>
        <position position="70"/>
    </location>
</feature>
<dbReference type="EMBL" id="DQ782738">
    <property type="protein sequence ID" value="ABG81854.1"/>
    <property type="molecule type" value="mRNA"/>
</dbReference>
<proteinExistence type="evidence at transcript level"/>
<dbReference type="GO" id="GO:0005615">
    <property type="term" value="C:extracellular space"/>
    <property type="evidence" value="ECO:0007669"/>
    <property type="project" value="InterPro"/>
</dbReference>
<feature type="domain" description="Alpha-macroglobulin-like TED" evidence="1">
    <location>
        <begin position="1"/>
        <end position="70"/>
    </location>
</feature>
<feature type="non-terminal residue" evidence="2">
    <location>
        <position position="1"/>
    </location>
</feature>
<accession>Q0PQ28</accession>
<reference evidence="2" key="1">
    <citation type="submission" date="2006-06" db="EMBL/GenBank/DDBJ databases">
        <title>Thioester-containing protein gene of starfish, Asterias rubens.</title>
        <authorList>
            <person name="Mogilenko D.A."/>
            <person name="Kudrjavtsev I.V."/>
            <person name="Polevshikov A.V."/>
        </authorList>
    </citation>
    <scope>NUCLEOTIDE SEQUENCE</scope>
</reference>